<evidence type="ECO:0000313" key="14">
    <source>
        <dbReference type="Proteomes" id="UP001170651"/>
    </source>
</evidence>
<sequence length="193" mass="22272">MMVVDEEGFVEVICGPMFSGKTTELIKRINFLKTLQLQILVFKPFIDNRYSCKSELINHNLETVPAILIHQSKEIFNFIKPGVDVIIIDEAQFLDSEIEKIINDLSYKGIRIIVAGLELDFRGRPFGSMPYLLSIADRVTKYRSYCFICGKKASRTQRIYSNLKDKFAHEEEPVILVGGKDYHEPCCRKCHKF</sequence>
<feature type="binding site" evidence="8">
    <location>
        <position position="146"/>
    </location>
    <ligand>
        <name>Zn(2+)</name>
        <dbReference type="ChEBI" id="CHEBI:29105"/>
    </ligand>
</feature>
<protein>
    <recommendedName>
        <fullName evidence="2 8">Thymidine kinase</fullName>
        <ecNumber evidence="2 8">2.7.1.21</ecNumber>
    </recommendedName>
</protein>
<feature type="active site" description="Proton acceptor" evidence="8 9">
    <location>
        <position position="90"/>
    </location>
</feature>
<keyword evidence="7 8" id="KW-0067">ATP-binding</keyword>
<keyword evidence="8" id="KW-0479">Metal-binding</keyword>
<organism evidence="13 14">
    <name type="scientific">Candidatus Phytoplasma australasiaticum subsp. australasiaticum</name>
    <dbReference type="NCBI Taxonomy" id="2832407"/>
    <lineage>
        <taxon>Bacteria</taxon>
        <taxon>Bacillati</taxon>
        <taxon>Mycoplasmatota</taxon>
        <taxon>Mollicutes</taxon>
        <taxon>Acholeplasmatales</taxon>
        <taxon>Acholeplasmataceae</taxon>
        <taxon>Candidatus Phytoplasma</taxon>
        <taxon>16SrII (Peanut WB group)</taxon>
        <taxon>Candidatus Phytoplasma australasiaticum</taxon>
    </lineage>
</organism>
<evidence type="ECO:0000313" key="13">
    <source>
        <dbReference type="EMBL" id="MDO8054333.1"/>
    </source>
</evidence>
<evidence type="ECO:0000256" key="9">
    <source>
        <dbReference type="PIRSR" id="PIRSR035805-1"/>
    </source>
</evidence>
<evidence type="ECO:0000256" key="4">
    <source>
        <dbReference type="ARBA" id="ARBA00022679"/>
    </source>
</evidence>
<evidence type="ECO:0000256" key="11">
    <source>
        <dbReference type="RuleBase" id="RU000544"/>
    </source>
</evidence>
<dbReference type="PIRSF" id="PIRSF035805">
    <property type="entry name" value="TK_cell"/>
    <property type="match status" value="1"/>
</dbReference>
<dbReference type="Gene3D" id="3.40.50.300">
    <property type="entry name" value="P-loop containing nucleotide triphosphate hydrolases"/>
    <property type="match status" value="1"/>
</dbReference>
<dbReference type="RefSeq" id="WP_238120249.1">
    <property type="nucleotide sequence ID" value="NZ_JALQCT010000002.1"/>
</dbReference>
<evidence type="ECO:0000256" key="8">
    <source>
        <dbReference type="HAMAP-Rule" id="MF_00124"/>
    </source>
</evidence>
<feature type="binding site" evidence="8">
    <location>
        <position position="190"/>
    </location>
    <ligand>
        <name>Zn(2+)</name>
        <dbReference type="ChEBI" id="CHEBI:29105"/>
    </ligand>
</feature>
<comment type="subcellular location">
    <subcellularLocation>
        <location evidence="8">Cytoplasm</location>
    </subcellularLocation>
</comment>
<evidence type="ECO:0000256" key="7">
    <source>
        <dbReference type="ARBA" id="ARBA00022840"/>
    </source>
</evidence>
<reference evidence="13 14" key="1">
    <citation type="journal article" date="2023" name="Int. J. Syst. Evol. Microbiol.">
        <title>The observation of taxonomic boundaries for the 16SrII and 16SrXXV phytoplasmas using genome-based delimitation.</title>
        <authorList>
            <person name="Rodrigues Jardim B."/>
            <person name="Tran-Nguyen L.T.T."/>
            <person name="Gambley C."/>
            <person name="Al-Sadi A.M."/>
            <person name="Al-Subhi A.M."/>
            <person name="Foissac X."/>
            <person name="Salar P."/>
            <person name="Cai H."/>
            <person name="Yang J.Y."/>
            <person name="Davis R."/>
            <person name="Jones L."/>
            <person name="Rodoni B."/>
            <person name="Constable F.E."/>
        </authorList>
    </citation>
    <scope>NUCLEOTIDE SEQUENCE [LARGE SCALE GENOMIC DNA]</scope>
    <source>
        <strain evidence="13">BAWM-OMN-P26</strain>
    </source>
</reference>
<evidence type="ECO:0000256" key="6">
    <source>
        <dbReference type="ARBA" id="ARBA00022777"/>
    </source>
</evidence>
<feature type="binding site" evidence="10">
    <location>
        <begin position="175"/>
        <end position="178"/>
    </location>
    <ligand>
        <name>substrate</name>
    </ligand>
</feature>
<evidence type="ECO:0000256" key="3">
    <source>
        <dbReference type="ARBA" id="ARBA00022634"/>
    </source>
</evidence>
<dbReference type="InterPro" id="IPR027417">
    <property type="entry name" value="P-loop_NTPase"/>
</dbReference>
<dbReference type="GO" id="GO:0071897">
    <property type="term" value="P:DNA biosynthetic process"/>
    <property type="evidence" value="ECO:0007669"/>
    <property type="project" value="UniProtKB-KW"/>
</dbReference>
<dbReference type="NCBIfam" id="NF003296">
    <property type="entry name" value="PRK04296.1-1"/>
    <property type="match status" value="1"/>
</dbReference>
<dbReference type="SUPFAM" id="SSF52540">
    <property type="entry name" value="P-loop containing nucleoside triphosphate hydrolases"/>
    <property type="match status" value="1"/>
</dbReference>
<comment type="subunit">
    <text evidence="8">Homotetramer.</text>
</comment>
<evidence type="ECO:0000256" key="12">
    <source>
        <dbReference type="RuleBase" id="RU004165"/>
    </source>
</evidence>
<keyword evidence="5 8" id="KW-0547">Nucleotide-binding</keyword>
<comment type="catalytic activity">
    <reaction evidence="8 11">
        <text>thymidine + ATP = dTMP + ADP + H(+)</text>
        <dbReference type="Rhea" id="RHEA:19129"/>
        <dbReference type="ChEBI" id="CHEBI:15378"/>
        <dbReference type="ChEBI" id="CHEBI:17748"/>
        <dbReference type="ChEBI" id="CHEBI:30616"/>
        <dbReference type="ChEBI" id="CHEBI:63528"/>
        <dbReference type="ChEBI" id="CHEBI:456216"/>
        <dbReference type="EC" id="2.7.1.21"/>
    </reaction>
</comment>
<accession>A0A9K3Y6I9</accession>
<dbReference type="SUPFAM" id="SSF57716">
    <property type="entry name" value="Glucocorticoid receptor-like (DNA-binding domain)"/>
    <property type="match status" value="1"/>
</dbReference>
<feature type="binding site" evidence="8">
    <location>
        <position position="149"/>
    </location>
    <ligand>
        <name>Zn(2+)</name>
        <dbReference type="ChEBI" id="CHEBI:29105"/>
    </ligand>
</feature>
<dbReference type="GO" id="GO:0005524">
    <property type="term" value="F:ATP binding"/>
    <property type="evidence" value="ECO:0007669"/>
    <property type="project" value="UniProtKB-UniRule"/>
</dbReference>
<keyword evidence="6 8" id="KW-0418">Kinase</keyword>
<dbReference type="AlphaFoldDB" id="A0A9K3Y6I9"/>
<keyword evidence="3 8" id="KW-0237">DNA synthesis</keyword>
<dbReference type="GO" id="GO:0004797">
    <property type="term" value="F:thymidine kinase activity"/>
    <property type="evidence" value="ECO:0007669"/>
    <property type="project" value="UniProtKB-UniRule"/>
</dbReference>
<comment type="similarity">
    <text evidence="1 8 12">Belongs to the thymidine kinase family.</text>
</comment>
<dbReference type="Pfam" id="PF00265">
    <property type="entry name" value="TK"/>
    <property type="match status" value="1"/>
</dbReference>
<dbReference type="GO" id="GO:0005829">
    <property type="term" value="C:cytosol"/>
    <property type="evidence" value="ECO:0007669"/>
    <property type="project" value="TreeGrafter"/>
</dbReference>
<dbReference type="PANTHER" id="PTHR11441">
    <property type="entry name" value="THYMIDINE KINASE"/>
    <property type="match status" value="1"/>
</dbReference>
<evidence type="ECO:0000256" key="10">
    <source>
        <dbReference type="PIRSR" id="PIRSR035805-2"/>
    </source>
</evidence>
<keyword evidence="14" id="KW-1185">Reference proteome</keyword>
<dbReference type="InterPro" id="IPR001267">
    <property type="entry name" value="Thymidine_kinase"/>
</dbReference>
<dbReference type="EC" id="2.7.1.21" evidence="2 8"/>
<dbReference type="GO" id="GO:0008270">
    <property type="term" value="F:zinc ion binding"/>
    <property type="evidence" value="ECO:0007669"/>
    <property type="project" value="UniProtKB-UniRule"/>
</dbReference>
<dbReference type="HAMAP" id="MF_00124">
    <property type="entry name" value="Thymidine_kinase"/>
    <property type="match status" value="1"/>
</dbReference>
<evidence type="ECO:0000256" key="1">
    <source>
        <dbReference type="ARBA" id="ARBA00007587"/>
    </source>
</evidence>
<dbReference type="EMBL" id="JAOSIW010000001">
    <property type="protein sequence ID" value="MDO8054333.1"/>
    <property type="molecule type" value="Genomic_DNA"/>
</dbReference>
<dbReference type="Gene3D" id="3.30.60.20">
    <property type="match status" value="1"/>
</dbReference>
<keyword evidence="8" id="KW-0862">Zinc</keyword>
<feature type="binding site" evidence="8">
    <location>
        <begin position="15"/>
        <end position="22"/>
    </location>
    <ligand>
        <name>ATP</name>
        <dbReference type="ChEBI" id="CHEBI:30616"/>
    </ligand>
</feature>
<gene>
    <name evidence="8" type="primary">tdk</name>
    <name evidence="13" type="ORF">OC696_00385</name>
</gene>
<dbReference type="PANTHER" id="PTHR11441:SF0">
    <property type="entry name" value="THYMIDINE KINASE, CYTOSOLIC"/>
    <property type="match status" value="1"/>
</dbReference>
<dbReference type="Proteomes" id="UP001170651">
    <property type="component" value="Unassembled WGS sequence"/>
</dbReference>
<keyword evidence="8" id="KW-0963">Cytoplasm</keyword>
<name>A0A9K3Y6I9_9MOLU</name>
<feature type="binding site" evidence="8">
    <location>
        <position position="187"/>
    </location>
    <ligand>
        <name>Zn(2+)</name>
        <dbReference type="ChEBI" id="CHEBI:29105"/>
    </ligand>
</feature>
<proteinExistence type="inferred from homology"/>
<evidence type="ECO:0000256" key="2">
    <source>
        <dbReference type="ARBA" id="ARBA00012118"/>
    </source>
</evidence>
<dbReference type="GO" id="GO:0046104">
    <property type="term" value="P:thymidine metabolic process"/>
    <property type="evidence" value="ECO:0007669"/>
    <property type="project" value="TreeGrafter"/>
</dbReference>
<comment type="caution">
    <text evidence="13">The sequence shown here is derived from an EMBL/GenBank/DDBJ whole genome shotgun (WGS) entry which is preliminary data.</text>
</comment>
<evidence type="ECO:0000256" key="5">
    <source>
        <dbReference type="ARBA" id="ARBA00022741"/>
    </source>
</evidence>
<keyword evidence="4 8" id="KW-0808">Transferase</keyword>
<feature type="binding site" evidence="8">
    <location>
        <begin position="89"/>
        <end position="92"/>
    </location>
    <ligand>
        <name>ATP</name>
        <dbReference type="ChEBI" id="CHEBI:30616"/>
    </ligand>
</feature>